<dbReference type="SMART" id="SM00184">
    <property type="entry name" value="RING"/>
    <property type="match status" value="2"/>
</dbReference>
<evidence type="ECO:0000256" key="5">
    <source>
        <dbReference type="ARBA" id="ARBA00022490"/>
    </source>
</evidence>
<feature type="compositionally biased region" description="Low complexity" evidence="16">
    <location>
        <begin position="413"/>
        <end position="431"/>
    </location>
</feature>
<keyword evidence="7" id="KW-0479">Metal-binding</keyword>
<dbReference type="InterPro" id="IPR000433">
    <property type="entry name" value="Znf_ZZ"/>
</dbReference>
<dbReference type="GO" id="GO:0016567">
    <property type="term" value="P:protein ubiquitination"/>
    <property type="evidence" value="ECO:0007669"/>
    <property type="project" value="UniProtKB-UniPathway"/>
</dbReference>
<dbReference type="UniPathway" id="UPA00143"/>
<dbReference type="EC" id="2.3.2.27" evidence="4"/>
<evidence type="ECO:0000256" key="9">
    <source>
        <dbReference type="ARBA" id="ARBA00022771"/>
    </source>
</evidence>
<evidence type="ECO:0000256" key="7">
    <source>
        <dbReference type="ARBA" id="ARBA00022723"/>
    </source>
</evidence>
<dbReference type="PROSITE" id="PS50135">
    <property type="entry name" value="ZF_ZZ_2"/>
    <property type="match status" value="1"/>
</dbReference>
<dbReference type="Pfam" id="PF06701">
    <property type="entry name" value="MIB_HERC2"/>
    <property type="match status" value="2"/>
</dbReference>
<dbReference type="Pfam" id="PF12796">
    <property type="entry name" value="Ank_2"/>
    <property type="match status" value="2"/>
</dbReference>
<evidence type="ECO:0000256" key="12">
    <source>
        <dbReference type="ARBA" id="ARBA00022976"/>
    </source>
</evidence>
<evidence type="ECO:0000256" key="11">
    <source>
        <dbReference type="ARBA" id="ARBA00022833"/>
    </source>
</evidence>
<dbReference type="GO" id="GO:0007219">
    <property type="term" value="P:Notch signaling pathway"/>
    <property type="evidence" value="ECO:0007669"/>
    <property type="project" value="UniProtKB-KW"/>
</dbReference>
<dbReference type="InterPro" id="IPR037252">
    <property type="entry name" value="Mib_Herc2_sf"/>
</dbReference>
<evidence type="ECO:0000256" key="10">
    <source>
        <dbReference type="ARBA" id="ARBA00022786"/>
    </source>
</evidence>
<protein>
    <recommendedName>
        <fullName evidence="4">RING-type E3 ubiquitin transferase</fullName>
        <ecNumber evidence="4">2.3.2.27</ecNumber>
    </recommendedName>
</protein>
<dbReference type="Pfam" id="PF13920">
    <property type="entry name" value="zf-C3HC4_3"/>
    <property type="match status" value="2"/>
</dbReference>
<dbReference type="PANTHER" id="PTHR24202">
    <property type="entry name" value="E3 UBIQUITIN-PROTEIN LIGASE MIB2"/>
    <property type="match status" value="1"/>
</dbReference>
<comment type="pathway">
    <text evidence="3">Protein modification; protein ubiquitination.</text>
</comment>
<keyword evidence="11" id="KW-0862">Zinc</keyword>
<evidence type="ECO:0000256" key="2">
    <source>
        <dbReference type="ARBA" id="ARBA00004496"/>
    </source>
</evidence>
<keyword evidence="13 14" id="KW-0040">ANK repeat</keyword>
<dbReference type="GO" id="GO:0061630">
    <property type="term" value="F:ubiquitin protein ligase activity"/>
    <property type="evidence" value="ECO:0007669"/>
    <property type="project" value="UniProtKB-EC"/>
</dbReference>
<evidence type="ECO:0000259" key="19">
    <source>
        <dbReference type="PROSITE" id="PS51416"/>
    </source>
</evidence>
<dbReference type="PANTHER" id="PTHR24202:SF4">
    <property type="entry name" value="E3 UBIQUITIN-PROTEIN LIGASE MIB2-RELATED"/>
    <property type="match status" value="1"/>
</dbReference>
<dbReference type="SUPFAM" id="SSF159034">
    <property type="entry name" value="Mib/herc2 domain-like"/>
    <property type="match status" value="2"/>
</dbReference>
<evidence type="ECO:0000256" key="8">
    <source>
        <dbReference type="ARBA" id="ARBA00022737"/>
    </source>
</evidence>
<dbReference type="GO" id="GO:0005737">
    <property type="term" value="C:cytoplasm"/>
    <property type="evidence" value="ECO:0007669"/>
    <property type="project" value="UniProtKB-SubCell"/>
</dbReference>
<comment type="catalytic activity">
    <reaction evidence="1">
        <text>S-ubiquitinyl-[E2 ubiquitin-conjugating enzyme]-L-cysteine + [acceptor protein]-L-lysine = [E2 ubiquitin-conjugating enzyme]-L-cysteine + N(6)-ubiquitinyl-[acceptor protein]-L-lysine.</text>
        <dbReference type="EC" id="2.3.2.27"/>
    </reaction>
</comment>
<keyword evidence="6" id="KW-0808">Transferase</keyword>
<keyword evidence="10" id="KW-0833">Ubl conjugation pathway</keyword>
<dbReference type="SUPFAM" id="SSF57850">
    <property type="entry name" value="RING/U-box"/>
    <property type="match status" value="1"/>
</dbReference>
<dbReference type="InterPro" id="IPR001841">
    <property type="entry name" value="Znf_RING"/>
</dbReference>
<feature type="domain" description="MIB/HERC2" evidence="19">
    <location>
        <begin position="144"/>
        <end position="223"/>
    </location>
</feature>
<feature type="domain" description="ZZ-type" evidence="18">
    <location>
        <begin position="79"/>
        <end position="133"/>
    </location>
</feature>
<comment type="subcellular location">
    <subcellularLocation>
        <location evidence="2">Cytoplasm</location>
    </subcellularLocation>
</comment>
<evidence type="ECO:0000256" key="3">
    <source>
        <dbReference type="ARBA" id="ARBA00004906"/>
    </source>
</evidence>
<feature type="repeat" description="ANK" evidence="14">
    <location>
        <begin position="624"/>
        <end position="656"/>
    </location>
</feature>
<dbReference type="Gene3D" id="1.25.40.20">
    <property type="entry name" value="Ankyrin repeat-containing domain"/>
    <property type="match status" value="3"/>
</dbReference>
<keyword evidence="5" id="KW-0963">Cytoplasm</keyword>
<keyword evidence="9 15" id="KW-0863">Zinc-finger</keyword>
<dbReference type="GO" id="GO:0008270">
    <property type="term" value="F:zinc ion binding"/>
    <property type="evidence" value="ECO:0007669"/>
    <property type="project" value="UniProtKB-KW"/>
</dbReference>
<feature type="domain" description="RING-type" evidence="17">
    <location>
        <begin position="923"/>
        <end position="959"/>
    </location>
</feature>
<evidence type="ECO:0000256" key="13">
    <source>
        <dbReference type="ARBA" id="ARBA00023043"/>
    </source>
</evidence>
<dbReference type="InterPro" id="IPR010606">
    <property type="entry name" value="Mib_Herc2"/>
</dbReference>
<evidence type="ECO:0000256" key="16">
    <source>
        <dbReference type="SAM" id="MobiDB-lite"/>
    </source>
</evidence>
<keyword evidence="12" id="KW-0914">Notch signaling pathway</keyword>
<keyword evidence="8" id="KW-0677">Repeat</keyword>
<dbReference type="EMBL" id="HBUF01122356">
    <property type="protein sequence ID" value="CAG6642409.1"/>
    <property type="molecule type" value="Transcribed_RNA"/>
</dbReference>
<dbReference type="InterPro" id="IPR043145">
    <property type="entry name" value="Znf_ZZ_sf"/>
</dbReference>
<dbReference type="FunFam" id="2.30.30.40:FF:000078">
    <property type="entry name" value="Putative e3 ubiquitin-protein ligase mib2"/>
    <property type="match status" value="1"/>
</dbReference>
<dbReference type="Pfam" id="PF18346">
    <property type="entry name" value="SH3_15"/>
    <property type="match status" value="2"/>
</dbReference>
<dbReference type="Gene3D" id="3.30.40.10">
    <property type="entry name" value="Zinc/RING finger domain, C3HC4 (zinc finger)"/>
    <property type="match status" value="2"/>
</dbReference>
<dbReference type="PROSITE" id="PS50088">
    <property type="entry name" value="ANK_REPEAT"/>
    <property type="match status" value="3"/>
</dbReference>
<evidence type="ECO:0000256" key="4">
    <source>
        <dbReference type="ARBA" id="ARBA00012483"/>
    </source>
</evidence>
<evidence type="ECO:0000256" key="15">
    <source>
        <dbReference type="PROSITE-ProRule" id="PRU00228"/>
    </source>
</evidence>
<feature type="compositionally biased region" description="Polar residues" evidence="16">
    <location>
        <begin position="432"/>
        <end position="477"/>
    </location>
</feature>
<dbReference type="SUPFAM" id="SSF48403">
    <property type="entry name" value="Ankyrin repeat"/>
    <property type="match status" value="1"/>
</dbReference>
<feature type="repeat" description="ANK" evidence="14">
    <location>
        <begin position="591"/>
        <end position="623"/>
    </location>
</feature>
<evidence type="ECO:0000313" key="20">
    <source>
        <dbReference type="EMBL" id="CAG6642409.1"/>
    </source>
</evidence>
<dbReference type="PROSITE" id="PS50297">
    <property type="entry name" value="ANK_REP_REGION"/>
    <property type="match status" value="3"/>
</dbReference>
<dbReference type="InterPro" id="IPR002110">
    <property type="entry name" value="Ankyrin_rpt"/>
</dbReference>
<organism evidence="20">
    <name type="scientific">Cacopsylla melanoneura</name>
    <dbReference type="NCBI Taxonomy" id="428564"/>
    <lineage>
        <taxon>Eukaryota</taxon>
        <taxon>Metazoa</taxon>
        <taxon>Ecdysozoa</taxon>
        <taxon>Arthropoda</taxon>
        <taxon>Hexapoda</taxon>
        <taxon>Insecta</taxon>
        <taxon>Pterygota</taxon>
        <taxon>Neoptera</taxon>
        <taxon>Paraneoptera</taxon>
        <taxon>Hemiptera</taxon>
        <taxon>Sternorrhyncha</taxon>
        <taxon>Psylloidea</taxon>
        <taxon>Psyllidae</taxon>
        <taxon>Psyllinae</taxon>
        <taxon>Cacopsylla</taxon>
    </lineage>
</organism>
<sequence length="1062" mass="117475">MINIEVGLRVLRGPNWKWAEEDGGEGGLGTVVAVKPTGHQVNVVSVIWDVGNKSSCYRVGSENAFDLRVYDSGPAGVRHEGIQCEACLSKCGAIIGSRYSCVDCNDVDLCGTCYHGDRHDLAHGFYRIDTPTSPPVVLPSRRLAQKIPIRGFSIGAKVTRGLNWEWDGQDGGPGKTGRIISIEDGKVGKSYRSIAKVLWSIGKENIYRIGSYGKVDLKCVGSGVPCTVYKTHLPVLGQEVSPGHIVFRRGDRVKVTTDATTLQHIQESSKGGWTPQLLRFLGQVGIVHRVTEQRLVRVRFDNCDNKWTFDPRVLSKVDPFLAGDFVYFIPDERSARENLKGHGEWIEAMASDLGDRGIVVKVYEDKDVRVGFRKNIWTLSPKCLELVKSNPLPDSACVEANYRDYLLPFLQHNPTHSPSNNSSVNNTPTHNGHTSFNTPTHHVNILPNNTPTPNMSNLPTHNTSPFKANSNNTPTHNAHRTYTPTHNVNILSNNTPTHIPSNLPTPSNVPLGEEALESPEDLVEVVENVMREVVRGNTAAVREYLDEADSIVDCPVSGGKTLLHILSYQGCVEELTCLLSRGACVYYPDDAGDTGLHYAAFGNRPQAIETLIQHGAGIDFYNKLGHTPLHVAVFQNFPECVRVLLRHGCDVNIQDNNKDTPLHDAVAKGLDEIQLLLLSHPEVNLYLENSKGFNILNHAVLRGNLAVTEKILAMNGNLATVPKTSDGFTPLHVAAFNDHIDIVKLLVETFKVNVNSVDLKQRTPLMCAVGQGQSSVIHYLVSHGGGLSLDCQDIDGNGLLHFLFIKKSYYKTPISRERAPQIYEEYLSVGGPSNEHGILLAVFLFLVKRGAPLTQENGNKQKPLDLILEDTSLLNEILEHAQLYVTDLTENENDKIVTAISQIALDEKLLARRPSVQSVPVECAVCSELGVANVRLKPCNHAVACEECSSRMKKCIVCKAFVEARVTMDGRSVPGIERQDKSKIERVNYLESKISEIEELNTCTICMERCRNTIFLCGHGTCDVCAKTLKFCHMCRKLIEQRINVSSWLISDYQRNTPVVRR</sequence>
<feature type="domain" description="RING-type" evidence="17">
    <location>
        <begin position="1003"/>
        <end position="1036"/>
    </location>
</feature>
<name>A0A8D8W2F6_9HEMI</name>
<dbReference type="InterPro" id="IPR013083">
    <property type="entry name" value="Znf_RING/FYVE/PHD"/>
</dbReference>
<dbReference type="Pfam" id="PF00569">
    <property type="entry name" value="ZZ"/>
    <property type="match status" value="1"/>
</dbReference>
<dbReference type="InterPro" id="IPR036770">
    <property type="entry name" value="Ankyrin_rpt-contain_sf"/>
</dbReference>
<dbReference type="PROSITE" id="PS51416">
    <property type="entry name" value="MIB_HERC2"/>
    <property type="match status" value="2"/>
</dbReference>
<reference evidence="20" key="1">
    <citation type="submission" date="2021-05" db="EMBL/GenBank/DDBJ databases">
        <authorList>
            <person name="Alioto T."/>
            <person name="Alioto T."/>
            <person name="Gomez Garrido J."/>
        </authorList>
    </citation>
    <scope>NUCLEOTIDE SEQUENCE</scope>
</reference>
<dbReference type="Gene3D" id="2.30.30.40">
    <property type="entry name" value="SH3 Domains"/>
    <property type="match status" value="2"/>
</dbReference>
<dbReference type="CDD" id="cd16520">
    <property type="entry name" value="RING-HC_MIBs-like"/>
    <property type="match status" value="1"/>
</dbReference>
<evidence type="ECO:0000259" key="17">
    <source>
        <dbReference type="PROSITE" id="PS50089"/>
    </source>
</evidence>
<dbReference type="InterPro" id="IPR040847">
    <property type="entry name" value="SH3_15"/>
</dbReference>
<dbReference type="AlphaFoldDB" id="A0A8D8W2F6"/>
<proteinExistence type="predicted"/>
<feature type="domain" description="MIB/HERC2" evidence="19">
    <location>
        <begin position="1"/>
        <end position="73"/>
    </location>
</feature>
<accession>A0A8D8W2F6</accession>
<feature type="repeat" description="ANK" evidence="14">
    <location>
        <begin position="726"/>
        <end position="748"/>
    </location>
</feature>
<dbReference type="Gene3D" id="3.30.60.90">
    <property type="match status" value="1"/>
</dbReference>
<dbReference type="SMART" id="SM00248">
    <property type="entry name" value="ANK"/>
    <property type="match status" value="7"/>
</dbReference>
<dbReference type="SMART" id="SM00291">
    <property type="entry name" value="ZnF_ZZ"/>
    <property type="match status" value="1"/>
</dbReference>
<evidence type="ECO:0000256" key="6">
    <source>
        <dbReference type="ARBA" id="ARBA00022679"/>
    </source>
</evidence>
<evidence type="ECO:0000259" key="18">
    <source>
        <dbReference type="PROSITE" id="PS50135"/>
    </source>
</evidence>
<evidence type="ECO:0000256" key="14">
    <source>
        <dbReference type="PROSITE-ProRule" id="PRU00023"/>
    </source>
</evidence>
<feature type="region of interest" description="Disordered" evidence="16">
    <location>
        <begin position="413"/>
        <end position="477"/>
    </location>
</feature>
<evidence type="ECO:0000256" key="1">
    <source>
        <dbReference type="ARBA" id="ARBA00000900"/>
    </source>
</evidence>
<dbReference type="PROSITE" id="PS50089">
    <property type="entry name" value="ZF_RING_2"/>
    <property type="match status" value="2"/>
</dbReference>